<protein>
    <submittedName>
        <fullName evidence="1">EC1118_1E8_2069p</fullName>
    </submittedName>
</protein>
<reference evidence="1" key="1">
    <citation type="journal article" date="2009" name="Proc. Natl. Acad. Sci. U.S.A.">
        <title>Eukaryote-to-eukaryote gene transfer events revealed by the genome sequence of the wine yeast Saccharomyces cerevisiae EC1118.</title>
        <authorList>
            <person name="Novo M."/>
            <person name="Bigey F."/>
            <person name="Beyne E."/>
            <person name="Galeote V."/>
            <person name="Gavory F."/>
            <person name="Mallet S."/>
            <person name="Cambot B."/>
            <person name="Legras J.L."/>
            <person name="Wincker P."/>
            <person name="Casaregola S."/>
            <person name="Dequin S."/>
        </authorList>
    </citation>
    <scope>NUCLEOTIDE SEQUENCE [LARGE SCALE GENOMIC DNA]</scope>
    <source>
        <strain evidence="1">Lalvin EC1118</strain>
        <strain>Lalvin EC1118 / Prise de mousse</strain>
    </source>
</reference>
<dbReference type="EMBL" id="FN393067">
    <property type="protein sequence ID" value="CAY79263.1"/>
    <property type="molecule type" value="Genomic_DNA"/>
</dbReference>
<accession>C8Z797</accession>
<proteinExistence type="predicted"/>
<gene>
    <name evidence="1" type="ORF">EC1118_1E8_2069g</name>
</gene>
<name>C8Z797_YEAS8</name>
<dbReference type="AlphaFoldDB" id="C8Z797"/>
<sequence>MYLYVSFLINSLLLSYQSCSSFQINRFESYRNHLEFVLITWPPTMHLYISYFFPLCAISLGKICNQGKHPLVPFQFLCYFKNHPFIIYLYFFRPGLYQFIFRTFHISSNSAAHIFFHHDTGNRMSPWILAKQSLYSPVQNPQDICFPQQLQLQLINPMRKCRVYVIQDAF</sequence>
<dbReference type="HOGENOM" id="CLU_1571537_0_0_1"/>
<organism evidence="1">
    <name type="scientific">Saccharomyces cerevisiae (strain Lalvin EC1118 / Prise de mousse)</name>
    <name type="common">Baker's yeast</name>
    <dbReference type="NCBI Taxonomy" id="643680"/>
    <lineage>
        <taxon>Eukaryota</taxon>
        <taxon>Fungi</taxon>
        <taxon>Dikarya</taxon>
        <taxon>Ascomycota</taxon>
        <taxon>Saccharomycotina</taxon>
        <taxon>Saccharomycetes</taxon>
        <taxon>Saccharomycetales</taxon>
        <taxon>Saccharomycetaceae</taxon>
        <taxon>Saccharomyces</taxon>
    </lineage>
</organism>
<evidence type="ECO:0000313" key="1">
    <source>
        <dbReference type="EMBL" id="CAY79263.1"/>
    </source>
</evidence>